<dbReference type="Proteomes" id="UP000238375">
    <property type="component" value="Unassembled WGS sequence"/>
</dbReference>
<dbReference type="InterPro" id="IPR016181">
    <property type="entry name" value="Acyl_CoA_acyltransferase"/>
</dbReference>
<feature type="domain" description="BioF2-like acetyltransferase" evidence="1">
    <location>
        <begin position="154"/>
        <end position="266"/>
    </location>
</feature>
<evidence type="ECO:0000313" key="2">
    <source>
        <dbReference type="EMBL" id="PRY42034.1"/>
    </source>
</evidence>
<sequence>MSPTLLRRSQLDTRAWDDCVANASHPLLYGYSWYLDAVLPAPNWQWQALVQLDAQGRYTAVMPIPLRRKARRWVVHQPLFCPFLDVFSRDAQLDPTPFVAAVVQQFRYGSRLALRVQPTLATLTVQTRTTHVLDLSVGYAQLLTNYTPDRRLNRQRAHRQPWQLIDSTDPEPLLTLFRQHHAHTIDGGVADWAYALLRQLLVELHKRGLATLQYAQLNGQTEAGMLLATSNGRAIYLFNAASETGRRGNARTLLLDRYIQAQAGQSLIFDFESPEKPSIAGFYRSFGAREEPYFSLHWNRLTSLERWLVTSRRWYRKRIRRY</sequence>
<dbReference type="RefSeq" id="WP_245882261.1">
    <property type="nucleotide sequence ID" value="NZ_PVTE01000005.1"/>
</dbReference>
<keyword evidence="2" id="KW-0808">Transferase</keyword>
<evidence type="ECO:0000259" key="1">
    <source>
        <dbReference type="Pfam" id="PF13480"/>
    </source>
</evidence>
<dbReference type="AlphaFoldDB" id="A0A2T0T8R1"/>
<dbReference type="SUPFAM" id="SSF55729">
    <property type="entry name" value="Acyl-CoA N-acyltransferases (Nat)"/>
    <property type="match status" value="1"/>
</dbReference>
<gene>
    <name evidence="2" type="ORF">CLV58_105237</name>
</gene>
<proteinExistence type="predicted"/>
<keyword evidence="3" id="KW-1185">Reference proteome</keyword>
<dbReference type="InterPro" id="IPR038740">
    <property type="entry name" value="BioF2-like_GNAT_dom"/>
</dbReference>
<protein>
    <submittedName>
        <fullName evidence="2">Acetyltransferase (GNAT) family protein</fullName>
    </submittedName>
</protein>
<evidence type="ECO:0000313" key="3">
    <source>
        <dbReference type="Proteomes" id="UP000238375"/>
    </source>
</evidence>
<dbReference type="Pfam" id="PF13480">
    <property type="entry name" value="Acetyltransf_6"/>
    <property type="match status" value="1"/>
</dbReference>
<organism evidence="2 3">
    <name type="scientific">Spirosoma oryzae</name>
    <dbReference type="NCBI Taxonomy" id="1469603"/>
    <lineage>
        <taxon>Bacteria</taxon>
        <taxon>Pseudomonadati</taxon>
        <taxon>Bacteroidota</taxon>
        <taxon>Cytophagia</taxon>
        <taxon>Cytophagales</taxon>
        <taxon>Cytophagaceae</taxon>
        <taxon>Spirosoma</taxon>
    </lineage>
</organism>
<dbReference type="Gene3D" id="3.40.630.30">
    <property type="match status" value="1"/>
</dbReference>
<accession>A0A2T0T8R1</accession>
<name>A0A2T0T8R1_9BACT</name>
<dbReference type="EMBL" id="PVTE01000005">
    <property type="protein sequence ID" value="PRY42034.1"/>
    <property type="molecule type" value="Genomic_DNA"/>
</dbReference>
<comment type="caution">
    <text evidence="2">The sequence shown here is derived from an EMBL/GenBank/DDBJ whole genome shotgun (WGS) entry which is preliminary data.</text>
</comment>
<dbReference type="GO" id="GO:0016740">
    <property type="term" value="F:transferase activity"/>
    <property type="evidence" value="ECO:0007669"/>
    <property type="project" value="UniProtKB-KW"/>
</dbReference>
<reference evidence="2 3" key="1">
    <citation type="submission" date="2018-03" db="EMBL/GenBank/DDBJ databases">
        <title>Genomic Encyclopedia of Archaeal and Bacterial Type Strains, Phase II (KMG-II): from individual species to whole genera.</title>
        <authorList>
            <person name="Goeker M."/>
        </authorList>
    </citation>
    <scope>NUCLEOTIDE SEQUENCE [LARGE SCALE GENOMIC DNA]</scope>
    <source>
        <strain evidence="2 3">DSM 28354</strain>
    </source>
</reference>